<dbReference type="CDD" id="cd00146">
    <property type="entry name" value="PKD"/>
    <property type="match status" value="3"/>
</dbReference>
<dbReference type="Proteomes" id="UP001595907">
    <property type="component" value="Unassembled WGS sequence"/>
</dbReference>
<dbReference type="Gene3D" id="2.60.40.10">
    <property type="entry name" value="Immunoglobulins"/>
    <property type="match status" value="6"/>
</dbReference>
<dbReference type="PROSITE" id="PS50093">
    <property type="entry name" value="PKD"/>
    <property type="match status" value="4"/>
</dbReference>
<dbReference type="InterPro" id="IPR013320">
    <property type="entry name" value="ConA-like_dom_sf"/>
</dbReference>
<feature type="domain" description="PKD" evidence="1">
    <location>
        <begin position="663"/>
        <end position="715"/>
    </location>
</feature>
<feature type="domain" description="PKD" evidence="1">
    <location>
        <begin position="225"/>
        <end position="290"/>
    </location>
</feature>
<organism evidence="2 3">
    <name type="scientific">Ferruginibacter yonginensis</name>
    <dbReference type="NCBI Taxonomy" id="1310416"/>
    <lineage>
        <taxon>Bacteria</taxon>
        <taxon>Pseudomonadati</taxon>
        <taxon>Bacteroidota</taxon>
        <taxon>Chitinophagia</taxon>
        <taxon>Chitinophagales</taxon>
        <taxon>Chitinophagaceae</taxon>
        <taxon>Ferruginibacter</taxon>
    </lineage>
</organism>
<dbReference type="Pfam" id="PF13585">
    <property type="entry name" value="CHU_C"/>
    <property type="match status" value="1"/>
</dbReference>
<dbReference type="InterPro" id="IPR022409">
    <property type="entry name" value="PKD/Chitinase_dom"/>
</dbReference>
<dbReference type="SMART" id="SM00089">
    <property type="entry name" value="PKD"/>
    <property type="match status" value="7"/>
</dbReference>
<dbReference type="InterPro" id="IPR051136">
    <property type="entry name" value="Intracellular_Lectin-GPT"/>
</dbReference>
<dbReference type="InterPro" id="IPR000601">
    <property type="entry name" value="PKD_dom"/>
</dbReference>
<dbReference type="InterPro" id="IPR056573">
    <property type="entry name" value="Lectin_L-type_dom"/>
</dbReference>
<dbReference type="RefSeq" id="WP_379708018.1">
    <property type="nucleotide sequence ID" value="NZ_JBHSCZ010000001.1"/>
</dbReference>
<gene>
    <name evidence="2" type="ORF">ACFOWM_06530</name>
</gene>
<dbReference type="SUPFAM" id="SSF49299">
    <property type="entry name" value="PKD domain"/>
    <property type="match status" value="5"/>
</dbReference>
<dbReference type="Pfam" id="PF18483">
    <property type="entry name" value="Lectin_L-type_dom"/>
    <property type="match status" value="1"/>
</dbReference>
<evidence type="ECO:0000313" key="3">
    <source>
        <dbReference type="Proteomes" id="UP001595907"/>
    </source>
</evidence>
<reference evidence="3" key="1">
    <citation type="journal article" date="2019" name="Int. J. Syst. Evol. Microbiol.">
        <title>The Global Catalogue of Microorganisms (GCM) 10K type strain sequencing project: providing services to taxonomists for standard genome sequencing and annotation.</title>
        <authorList>
            <consortium name="The Broad Institute Genomics Platform"/>
            <consortium name="The Broad Institute Genome Sequencing Center for Infectious Disease"/>
            <person name="Wu L."/>
            <person name="Ma J."/>
        </authorList>
    </citation>
    <scope>NUCLEOTIDE SEQUENCE [LARGE SCALE GENOMIC DNA]</scope>
    <source>
        <strain evidence="3">CECT 8289</strain>
    </source>
</reference>
<dbReference type="SUPFAM" id="SSF49899">
    <property type="entry name" value="Concanavalin A-like lectins/glucanases"/>
    <property type="match status" value="1"/>
</dbReference>
<feature type="domain" description="PKD" evidence="1">
    <location>
        <begin position="340"/>
        <end position="378"/>
    </location>
</feature>
<comment type="caution">
    <text evidence="2">The sequence shown here is derived from an EMBL/GenBank/DDBJ whole genome shotgun (WGS) entry which is preliminary data.</text>
</comment>
<dbReference type="PANTHER" id="PTHR12223">
    <property type="entry name" value="VESICULAR MANNOSE-BINDING LECTIN"/>
    <property type="match status" value="1"/>
</dbReference>
<dbReference type="InterPro" id="IPR035986">
    <property type="entry name" value="PKD_dom_sf"/>
</dbReference>
<evidence type="ECO:0000313" key="2">
    <source>
        <dbReference type="EMBL" id="MFC4262524.1"/>
    </source>
</evidence>
<dbReference type="EMBL" id="JBHSCZ010000001">
    <property type="protein sequence ID" value="MFC4262524.1"/>
    <property type="molecule type" value="Genomic_DNA"/>
</dbReference>
<protein>
    <submittedName>
        <fullName evidence="2">PKD domain-containing protein</fullName>
    </submittedName>
</protein>
<dbReference type="PANTHER" id="PTHR12223:SF19">
    <property type="entry name" value="LEGUME LECTIN DOMAIN-CONTAINING PROTEIN"/>
    <property type="match status" value="1"/>
</dbReference>
<proteinExistence type="predicted"/>
<accession>A0ABV8QQZ7</accession>
<dbReference type="Pfam" id="PF18911">
    <property type="entry name" value="PKD_4"/>
    <property type="match status" value="5"/>
</dbReference>
<dbReference type="CDD" id="cd01951">
    <property type="entry name" value="lectin_L-type"/>
    <property type="match status" value="1"/>
</dbReference>
<sequence>MKKIVRITITTLILLYNTAYGQYVINGTTVMETCNCYQLTAAQNTQNGSVWNTNSIDLTQSFTYNFDVFFGCSDGADGLAFVMQKTGTNVLGIGGGAMGVGGIATSVAVTFDTYQNSSPDNDPLYDHIAIQLNGDVNHGTANTITPLTPISFTNNDVEDCAYHRVRVLWDAPSTTLKVFVDGVQRISVVRDFVNTVFGGTNLVYWGFTGATGGLNNVQKFCRTLAPKFYFAPTQKKCAGQAITFLDSSITFNGVVKRYWNFGDGSNIDSVSVNPVHTYATAGNYNVTLTVLGIDGCSDVYPLTITVGAKPIAGVSITDSCVTNSILYTDASSVSNSSINAWYWNLDDGNPATTVQNPSTTYTSFGVKTIKHVVTSAEGCISDTLTRPTNIRPVPMAQFNLTDTVCRGTTLTITDNSTVADAGAIQAWQWQVDGSNTSTQSSFNYTFNTPGNHQVSLISSSISNSSCASAPVQKTIFVVDKPKAATKVIRPCVNVSTQLLDSSYTTDGLAIVSWWWDLGNGQTSTQQNPTYTFTNTGNNLVRLVVTNSRNCISDTLDININVGATPIANFGYVPIVCNATNVQFADSSTVNNSSIATWQWVSQGNTFSTIQNPNQSFNYGNQSVTLTVTSALGCTSAPITKTFTLRKTPEIAVQFNDACKNAAVLFTATETNTNIGINNWQWRFGDGSNGIGNPVNHTYSSNGAYQISLIATSIEGCPSAPYIDTINIYGTNAFAGNDTITAAQQPVQLQATGGLSYEWSPSTGLSSTNIANPIATLQNDQTYYLKAFTPEGCESYDTIKIKIYNGPEIYVPTAFSPNKDGKNDILKAFPVGIKSFDYFIVYNRYGQIVFRTTDYFKGWDGNFLGSPQGNGSYVWIASATDFRGNKLFRKGSVLLIH</sequence>
<dbReference type="InterPro" id="IPR013783">
    <property type="entry name" value="Ig-like_fold"/>
</dbReference>
<evidence type="ECO:0000259" key="1">
    <source>
        <dbReference type="PROSITE" id="PS50093"/>
    </source>
</evidence>
<dbReference type="Gene3D" id="2.60.120.200">
    <property type="match status" value="1"/>
</dbReference>
<keyword evidence="3" id="KW-1185">Reference proteome</keyword>
<feature type="domain" description="PKD" evidence="1">
    <location>
        <begin position="511"/>
        <end position="566"/>
    </location>
</feature>
<name>A0ABV8QQZ7_9BACT</name>